<dbReference type="AlphaFoldDB" id="A0A1A8XSW3"/>
<proteinExistence type="predicted"/>
<evidence type="ECO:0000313" key="3">
    <source>
        <dbReference type="Proteomes" id="UP000199600"/>
    </source>
</evidence>
<dbReference type="Gene3D" id="1.10.1200.10">
    <property type="entry name" value="ACP-like"/>
    <property type="match status" value="1"/>
</dbReference>
<feature type="domain" description="Carrier" evidence="1">
    <location>
        <begin position="3"/>
        <end position="82"/>
    </location>
</feature>
<protein>
    <submittedName>
        <fullName evidence="2">Acyl carrier protein</fullName>
    </submittedName>
</protein>
<name>A0A1A8XSW3_9RHOO</name>
<evidence type="ECO:0000259" key="1">
    <source>
        <dbReference type="PROSITE" id="PS50075"/>
    </source>
</evidence>
<dbReference type="Proteomes" id="UP000199600">
    <property type="component" value="Unassembled WGS sequence"/>
</dbReference>
<dbReference type="PROSITE" id="PS50075">
    <property type="entry name" value="CARRIER"/>
    <property type="match status" value="1"/>
</dbReference>
<dbReference type="Pfam" id="PF00550">
    <property type="entry name" value="PP-binding"/>
    <property type="match status" value="1"/>
</dbReference>
<gene>
    <name evidence="2" type="ORF">PROAA_240003</name>
</gene>
<dbReference type="RefSeq" id="WP_186411011.1">
    <property type="nucleotide sequence ID" value="NZ_FLQY01000157.1"/>
</dbReference>
<keyword evidence="3" id="KW-1185">Reference proteome</keyword>
<reference evidence="2 3" key="1">
    <citation type="submission" date="2016-06" db="EMBL/GenBank/DDBJ databases">
        <authorList>
            <person name="Kjaerup R.B."/>
            <person name="Dalgaard T.S."/>
            <person name="Juul-Madsen H.R."/>
        </authorList>
    </citation>
    <scope>NUCLEOTIDE SEQUENCE [LARGE SCALE GENOMIC DNA]</scope>
    <source>
        <strain evidence="2">2</strain>
    </source>
</reference>
<evidence type="ECO:0000313" key="2">
    <source>
        <dbReference type="EMBL" id="SBT07816.1"/>
    </source>
</evidence>
<sequence>MELDAKQKLREFLTKALENHRDHKGFADSESLFVSGRLDSFSMMTLVMYLEEAFGLDFSDFEFDVNLVDSVNEIEALVDSKLTA</sequence>
<accession>A0A1A8XSW3</accession>
<dbReference type="InterPro" id="IPR036736">
    <property type="entry name" value="ACP-like_sf"/>
</dbReference>
<dbReference type="EMBL" id="FLQY01000157">
    <property type="protein sequence ID" value="SBT07816.1"/>
    <property type="molecule type" value="Genomic_DNA"/>
</dbReference>
<dbReference type="InterPro" id="IPR009081">
    <property type="entry name" value="PP-bd_ACP"/>
</dbReference>
<organism evidence="2 3">
    <name type="scientific">Candidatus Propionivibrio aalborgensis</name>
    <dbReference type="NCBI Taxonomy" id="1860101"/>
    <lineage>
        <taxon>Bacteria</taxon>
        <taxon>Pseudomonadati</taxon>
        <taxon>Pseudomonadota</taxon>
        <taxon>Betaproteobacteria</taxon>
        <taxon>Rhodocyclales</taxon>
        <taxon>Rhodocyclaceae</taxon>
        <taxon>Propionivibrio</taxon>
    </lineage>
</organism>
<dbReference type="SUPFAM" id="SSF47336">
    <property type="entry name" value="ACP-like"/>
    <property type="match status" value="1"/>
</dbReference>